<keyword evidence="6" id="KW-0249">Electron transport</keyword>
<comment type="function">
    <text evidence="1">Cytochrome c2 is found mainly in purple, non-sulfur, photosynthetic bacteria where it functions as the electron donor to the oxidized bacteriochlorophyll in the photophosphorylation pathway. However, it may also have a role in the respiratory chain and is found in some non-photosynthetic bacteria.</text>
</comment>
<keyword evidence="5 8" id="KW-0479">Metal-binding</keyword>
<protein>
    <submittedName>
        <fullName evidence="11">Cytochrome C</fullName>
    </submittedName>
</protein>
<evidence type="ECO:0000313" key="12">
    <source>
        <dbReference type="Proteomes" id="UP000033774"/>
    </source>
</evidence>
<evidence type="ECO:0000256" key="4">
    <source>
        <dbReference type="ARBA" id="ARBA00022617"/>
    </source>
</evidence>
<evidence type="ECO:0000256" key="7">
    <source>
        <dbReference type="ARBA" id="ARBA00023004"/>
    </source>
</evidence>
<evidence type="ECO:0000256" key="3">
    <source>
        <dbReference type="ARBA" id="ARBA00022531"/>
    </source>
</evidence>
<comment type="caution">
    <text evidence="11">The sequence shown here is derived from an EMBL/GenBank/DDBJ whole genome shotgun (WGS) entry which is preliminary data.</text>
</comment>
<dbReference type="RefSeq" id="WP_045775496.1">
    <property type="nucleotide sequence ID" value="NZ_LAJY01000197.1"/>
</dbReference>
<keyword evidence="4 8" id="KW-0349">Heme</keyword>
<evidence type="ECO:0000256" key="2">
    <source>
        <dbReference type="ARBA" id="ARBA00022448"/>
    </source>
</evidence>
<dbReference type="Pfam" id="PF00034">
    <property type="entry name" value="Cytochrom_C"/>
    <property type="match status" value="1"/>
</dbReference>
<dbReference type="PRINTS" id="PR00604">
    <property type="entry name" value="CYTCHRMECIAB"/>
</dbReference>
<dbReference type="AlphaFoldDB" id="A0A0F3IT00"/>
<dbReference type="GO" id="GO:0046872">
    <property type="term" value="F:metal ion binding"/>
    <property type="evidence" value="ECO:0007669"/>
    <property type="project" value="UniProtKB-KW"/>
</dbReference>
<gene>
    <name evidence="11" type="ORF">VZ95_08655</name>
</gene>
<dbReference type="OrthoDB" id="9805828at2"/>
<dbReference type="Proteomes" id="UP000033774">
    <property type="component" value="Unassembled WGS sequence"/>
</dbReference>
<proteinExistence type="predicted"/>
<dbReference type="InterPro" id="IPR009056">
    <property type="entry name" value="Cyt_c-like_dom"/>
</dbReference>
<evidence type="ECO:0000256" key="1">
    <source>
        <dbReference type="ARBA" id="ARBA00003590"/>
    </source>
</evidence>
<keyword evidence="2" id="KW-0813">Transport</keyword>
<evidence type="ECO:0000256" key="5">
    <source>
        <dbReference type="ARBA" id="ARBA00022723"/>
    </source>
</evidence>
<evidence type="ECO:0000256" key="6">
    <source>
        <dbReference type="ARBA" id="ARBA00022982"/>
    </source>
</evidence>
<dbReference type="SUPFAM" id="SSF46626">
    <property type="entry name" value="Cytochrome c"/>
    <property type="match status" value="1"/>
</dbReference>
<dbReference type="PANTHER" id="PTHR11961">
    <property type="entry name" value="CYTOCHROME C"/>
    <property type="match status" value="1"/>
</dbReference>
<feature type="domain" description="Cytochrome c" evidence="10">
    <location>
        <begin position="22"/>
        <end position="122"/>
    </location>
</feature>
<feature type="signal peptide" evidence="9">
    <location>
        <begin position="1"/>
        <end position="21"/>
    </location>
</feature>
<evidence type="ECO:0000259" key="10">
    <source>
        <dbReference type="PROSITE" id="PS51007"/>
    </source>
</evidence>
<dbReference type="InterPro" id="IPR036909">
    <property type="entry name" value="Cyt_c-like_dom_sf"/>
</dbReference>
<evidence type="ECO:0000313" key="11">
    <source>
        <dbReference type="EMBL" id="KJV09870.1"/>
    </source>
</evidence>
<dbReference type="GO" id="GO:0015979">
    <property type="term" value="P:photosynthesis"/>
    <property type="evidence" value="ECO:0007669"/>
    <property type="project" value="UniProtKB-KW"/>
</dbReference>
<name>A0A0F3IT00_9PROT</name>
<evidence type="ECO:0000256" key="9">
    <source>
        <dbReference type="SAM" id="SignalP"/>
    </source>
</evidence>
<keyword evidence="3" id="KW-0602">Photosynthesis</keyword>
<dbReference type="PROSITE" id="PS51007">
    <property type="entry name" value="CYTC"/>
    <property type="match status" value="1"/>
</dbReference>
<keyword evidence="7 8" id="KW-0408">Iron</keyword>
<keyword evidence="12" id="KW-1185">Reference proteome</keyword>
<dbReference type="EMBL" id="LAJY01000197">
    <property type="protein sequence ID" value="KJV09870.1"/>
    <property type="molecule type" value="Genomic_DNA"/>
</dbReference>
<dbReference type="InterPro" id="IPR002327">
    <property type="entry name" value="Cyt_c_1A/1B"/>
</dbReference>
<feature type="chain" id="PRO_5002462569" evidence="9">
    <location>
        <begin position="22"/>
        <end position="128"/>
    </location>
</feature>
<dbReference type="Gene3D" id="1.10.760.10">
    <property type="entry name" value="Cytochrome c-like domain"/>
    <property type="match status" value="1"/>
</dbReference>
<reference evidence="11 12" key="1">
    <citation type="submission" date="2015-03" db="EMBL/GenBank/DDBJ databases">
        <title>Draft genome sequence of Elstera litoralis.</title>
        <authorList>
            <person name="Rahalkar M.C."/>
            <person name="Dhakephalkar P.K."/>
            <person name="Pore S.D."/>
            <person name="Arora P."/>
            <person name="Kapse N.G."/>
            <person name="Pandit P.S."/>
        </authorList>
    </citation>
    <scope>NUCLEOTIDE SEQUENCE [LARGE SCALE GENOMIC DNA]</scope>
    <source>
        <strain evidence="11 12">Dia-1</strain>
    </source>
</reference>
<sequence>MKPRIIALAAVFGALASASFAQDPAAGEKIFVQCKACHQVGPGAKNLTGPNLNGLFGRKSGSVEGARYSAANKTWGQVWTEEIFRTYIQNPRETIPGTTMAFAGLRDAQKISDLIAYLKQFGADGKTP</sequence>
<organism evidence="11 12">
    <name type="scientific">Elstera litoralis</name>
    <dbReference type="NCBI Taxonomy" id="552518"/>
    <lineage>
        <taxon>Bacteria</taxon>
        <taxon>Pseudomonadati</taxon>
        <taxon>Pseudomonadota</taxon>
        <taxon>Alphaproteobacteria</taxon>
        <taxon>Rhodospirillales</taxon>
        <taxon>Rhodospirillaceae</taxon>
        <taxon>Elstera</taxon>
    </lineage>
</organism>
<dbReference type="PATRIC" id="fig|552518.3.peg.990"/>
<dbReference type="GO" id="GO:0020037">
    <property type="term" value="F:heme binding"/>
    <property type="evidence" value="ECO:0007669"/>
    <property type="project" value="InterPro"/>
</dbReference>
<evidence type="ECO:0000256" key="8">
    <source>
        <dbReference type="PROSITE-ProRule" id="PRU00433"/>
    </source>
</evidence>
<dbReference type="GO" id="GO:0009055">
    <property type="term" value="F:electron transfer activity"/>
    <property type="evidence" value="ECO:0007669"/>
    <property type="project" value="InterPro"/>
</dbReference>
<accession>A0A0F3IT00</accession>
<keyword evidence="9" id="KW-0732">Signal</keyword>